<evidence type="ECO:0000256" key="3">
    <source>
        <dbReference type="ARBA" id="ARBA00022679"/>
    </source>
</evidence>
<feature type="domain" description="DNA polymerase III delta subunit-like C-terminal" evidence="10">
    <location>
        <begin position="230"/>
        <end position="349"/>
    </location>
</feature>
<evidence type="ECO:0000256" key="2">
    <source>
        <dbReference type="ARBA" id="ARBA00017703"/>
    </source>
</evidence>
<evidence type="ECO:0000259" key="10">
    <source>
        <dbReference type="Pfam" id="PF21694"/>
    </source>
</evidence>
<dbReference type="GO" id="GO:0009360">
    <property type="term" value="C:DNA polymerase III complex"/>
    <property type="evidence" value="ECO:0007669"/>
    <property type="project" value="InterPro"/>
</dbReference>
<dbReference type="InterPro" id="IPR010372">
    <property type="entry name" value="DNA_pol3_delta_N"/>
</dbReference>
<dbReference type="InterPro" id="IPR027417">
    <property type="entry name" value="P-loop_NTPase"/>
</dbReference>
<dbReference type="Gene3D" id="3.40.50.300">
    <property type="entry name" value="P-loop containing nucleotide triphosphate hydrolases"/>
    <property type="match status" value="1"/>
</dbReference>
<evidence type="ECO:0000256" key="5">
    <source>
        <dbReference type="ARBA" id="ARBA00022705"/>
    </source>
</evidence>
<sequence>MNYKEFIKKSKNNELKPVYLFYGEEEYLIDYTVTVLKEIYIDSSFEALNYIVLDGKEIDFEAILNACETLPFMSEKKIVIIKDFPLFKNKKGEEDISERWRLPPSKNPLMEYVEELEDYLCLLFVEKNNNIKKSNALYKAINKAGGVVEFTKLKGKDLDTWVENSFKKYNKKISKSDINYFIQQSSYFDSNRSKTLYDLENEIGKISNYLSNGEEVTREIIDLLMTKPLEMNVFNLLNSISRKDGENAIRLFNEMYMSNEPALFILHMIVRQLRNMLNYKVLRFKGYSEGDTYSKMGLSRYEYQKVSQQSNNFTIPQLERAMLYCLEGDKTIKTTSIEDRLAMEILITNLCFKI</sequence>
<dbReference type="InterPro" id="IPR005790">
    <property type="entry name" value="DNA_polIII_delta"/>
</dbReference>
<dbReference type="SUPFAM" id="SSF52540">
    <property type="entry name" value="P-loop containing nucleoside triphosphate hydrolases"/>
    <property type="match status" value="1"/>
</dbReference>
<dbReference type="AlphaFoldDB" id="M1ZGK9"/>
<protein>
    <recommendedName>
        <fullName evidence="2">DNA polymerase III subunit delta</fullName>
        <ecNumber evidence="1">2.7.7.7</ecNumber>
    </recommendedName>
</protein>
<dbReference type="EMBL" id="LT669839">
    <property type="protein sequence ID" value="SHD77457.1"/>
    <property type="molecule type" value="Genomic_DNA"/>
</dbReference>
<dbReference type="Pfam" id="PF21694">
    <property type="entry name" value="DNA_pol3_delta_C"/>
    <property type="match status" value="1"/>
</dbReference>
<dbReference type="InterPro" id="IPR008921">
    <property type="entry name" value="DNA_pol3_clamp-load_cplx_C"/>
</dbReference>
<dbReference type="EC" id="2.7.7.7" evidence="1"/>
<evidence type="ECO:0000313" key="12">
    <source>
        <dbReference type="Proteomes" id="UP000245423"/>
    </source>
</evidence>
<name>M1ZGK9_9FIRM</name>
<dbReference type="PANTHER" id="PTHR34388">
    <property type="entry name" value="DNA POLYMERASE III SUBUNIT DELTA"/>
    <property type="match status" value="1"/>
</dbReference>
<dbReference type="Proteomes" id="UP000245423">
    <property type="component" value="Chromosome 1"/>
</dbReference>
<evidence type="ECO:0000256" key="1">
    <source>
        <dbReference type="ARBA" id="ARBA00012417"/>
    </source>
</evidence>
<proteinExistence type="inferred from homology"/>
<keyword evidence="3" id="KW-0808">Transferase</keyword>
<evidence type="ECO:0000259" key="9">
    <source>
        <dbReference type="Pfam" id="PF06144"/>
    </source>
</evidence>
<dbReference type="InterPro" id="IPR048466">
    <property type="entry name" value="DNA_pol3_delta-like_C"/>
</dbReference>
<dbReference type="HOGENOM" id="CLU_044694_2_1_9"/>
<evidence type="ECO:0000313" key="11">
    <source>
        <dbReference type="EMBL" id="SHD77457.1"/>
    </source>
</evidence>
<keyword evidence="5" id="KW-0235">DNA replication</keyword>
<dbReference type="PANTHER" id="PTHR34388:SF1">
    <property type="entry name" value="DNA POLYMERASE III SUBUNIT DELTA"/>
    <property type="match status" value="1"/>
</dbReference>
<dbReference type="Gene3D" id="1.10.8.60">
    <property type="match status" value="1"/>
</dbReference>
<evidence type="ECO:0000256" key="7">
    <source>
        <dbReference type="ARBA" id="ARBA00034754"/>
    </source>
</evidence>
<dbReference type="Pfam" id="PF06144">
    <property type="entry name" value="DNA_pol3_delta"/>
    <property type="match status" value="1"/>
</dbReference>
<dbReference type="NCBIfam" id="TIGR01128">
    <property type="entry name" value="holA"/>
    <property type="match status" value="1"/>
</dbReference>
<dbReference type="RefSeq" id="WP_005587882.1">
    <property type="nucleotide sequence ID" value="NZ_LT669839.1"/>
</dbReference>
<accession>M1ZGK9</accession>
<gene>
    <name evidence="11" type="ORF">CUESP1_2100</name>
</gene>
<dbReference type="SUPFAM" id="SSF48019">
    <property type="entry name" value="post-AAA+ oligomerization domain-like"/>
    <property type="match status" value="1"/>
</dbReference>
<reference evidence="11 12" key="1">
    <citation type="submission" date="2016-11" db="EMBL/GenBank/DDBJ databases">
        <authorList>
            <person name="Manzoor S."/>
        </authorList>
    </citation>
    <scope>NUCLEOTIDE SEQUENCE [LARGE SCALE GENOMIC DNA]</scope>
    <source>
        <strain evidence="11">Clostridium ultunense strain Esp</strain>
    </source>
</reference>
<feature type="domain" description="DNA polymerase III delta N-terminal" evidence="9">
    <location>
        <begin position="19"/>
        <end position="150"/>
    </location>
</feature>
<keyword evidence="6" id="KW-0239">DNA-directed DNA polymerase</keyword>
<comment type="similarity">
    <text evidence="7">Belongs to the DNA polymerase HolA subunit family.</text>
</comment>
<dbReference type="Gene3D" id="1.20.272.10">
    <property type="match status" value="1"/>
</dbReference>
<dbReference type="GO" id="GO:0003677">
    <property type="term" value="F:DNA binding"/>
    <property type="evidence" value="ECO:0007669"/>
    <property type="project" value="InterPro"/>
</dbReference>
<dbReference type="GO" id="GO:0006261">
    <property type="term" value="P:DNA-templated DNA replication"/>
    <property type="evidence" value="ECO:0007669"/>
    <property type="project" value="TreeGrafter"/>
</dbReference>
<evidence type="ECO:0000256" key="4">
    <source>
        <dbReference type="ARBA" id="ARBA00022695"/>
    </source>
</evidence>
<dbReference type="OrthoDB" id="9775929at2"/>
<organism evidence="11 12">
    <name type="scientific">[Clostridium] ultunense Esp</name>
    <dbReference type="NCBI Taxonomy" id="1288971"/>
    <lineage>
        <taxon>Bacteria</taxon>
        <taxon>Bacillati</taxon>
        <taxon>Bacillota</taxon>
        <taxon>Tissierellia</taxon>
        <taxon>Tissierellales</taxon>
        <taxon>Tepidimicrobiaceae</taxon>
        <taxon>Schnuerera</taxon>
    </lineage>
</organism>
<keyword evidence="4" id="KW-0548">Nucleotidyltransferase</keyword>
<evidence type="ECO:0000256" key="8">
    <source>
        <dbReference type="ARBA" id="ARBA00049244"/>
    </source>
</evidence>
<comment type="catalytic activity">
    <reaction evidence="8">
        <text>DNA(n) + a 2'-deoxyribonucleoside 5'-triphosphate = DNA(n+1) + diphosphate</text>
        <dbReference type="Rhea" id="RHEA:22508"/>
        <dbReference type="Rhea" id="RHEA-COMP:17339"/>
        <dbReference type="Rhea" id="RHEA-COMP:17340"/>
        <dbReference type="ChEBI" id="CHEBI:33019"/>
        <dbReference type="ChEBI" id="CHEBI:61560"/>
        <dbReference type="ChEBI" id="CHEBI:173112"/>
        <dbReference type="EC" id="2.7.7.7"/>
    </reaction>
</comment>
<evidence type="ECO:0000256" key="6">
    <source>
        <dbReference type="ARBA" id="ARBA00022932"/>
    </source>
</evidence>
<keyword evidence="12" id="KW-1185">Reference proteome</keyword>
<dbReference type="GO" id="GO:0003887">
    <property type="term" value="F:DNA-directed DNA polymerase activity"/>
    <property type="evidence" value="ECO:0007669"/>
    <property type="project" value="UniProtKB-KW"/>
</dbReference>